<proteinExistence type="inferred from homology"/>
<evidence type="ECO:0000259" key="2">
    <source>
        <dbReference type="Pfam" id="PF01458"/>
    </source>
</evidence>
<comment type="similarity">
    <text evidence="1">Belongs to the iron-sulfur cluster assembly SufBD family.</text>
</comment>
<gene>
    <name evidence="4" type="primary">sufB</name>
    <name evidence="4" type="ORF">F0Q34_01535</name>
</gene>
<dbReference type="EMBL" id="VUKA01000001">
    <property type="protein sequence ID" value="KAA2214436.1"/>
    <property type="molecule type" value="Genomic_DNA"/>
</dbReference>
<evidence type="ECO:0000313" key="4">
    <source>
        <dbReference type="EMBL" id="KAA2214436.1"/>
    </source>
</evidence>
<organism evidence="4 5">
    <name type="scientific">Teichococcus oryzae</name>
    <dbReference type="NCBI Taxonomy" id="1608942"/>
    <lineage>
        <taxon>Bacteria</taxon>
        <taxon>Pseudomonadati</taxon>
        <taxon>Pseudomonadota</taxon>
        <taxon>Alphaproteobacteria</taxon>
        <taxon>Acetobacterales</taxon>
        <taxon>Roseomonadaceae</taxon>
        <taxon>Roseomonas</taxon>
    </lineage>
</organism>
<dbReference type="NCBIfam" id="TIGR01980">
    <property type="entry name" value="sufB"/>
    <property type="match status" value="1"/>
</dbReference>
<keyword evidence="5" id="KW-1185">Reference proteome</keyword>
<dbReference type="NCBIfam" id="NF008773">
    <property type="entry name" value="PRK11814.1"/>
    <property type="match status" value="1"/>
</dbReference>
<feature type="domain" description="SUF system FeS cluster assembly SufBD core" evidence="2">
    <location>
        <begin position="228"/>
        <end position="470"/>
    </location>
</feature>
<dbReference type="PANTHER" id="PTHR30508">
    <property type="entry name" value="FES CLUSTER ASSEMBLY PROTEIN SUF"/>
    <property type="match status" value="1"/>
</dbReference>
<protein>
    <submittedName>
        <fullName evidence="4">Fe-S cluster assembly protein SufB</fullName>
    </submittedName>
</protein>
<dbReference type="Proteomes" id="UP000322110">
    <property type="component" value="Unassembled WGS sequence"/>
</dbReference>
<dbReference type="InterPro" id="IPR037284">
    <property type="entry name" value="SUF_FeS_clus_asmbl_SufBD_sf"/>
</dbReference>
<dbReference type="SUPFAM" id="SSF101960">
    <property type="entry name" value="Stabilizer of iron transporter SufD"/>
    <property type="match status" value="1"/>
</dbReference>
<name>A0A5B2TIX3_9PROT</name>
<dbReference type="InterPro" id="IPR000825">
    <property type="entry name" value="SUF_FeS_clus_asmbl_SufBD_core"/>
</dbReference>
<dbReference type="PANTHER" id="PTHR30508:SF1">
    <property type="entry name" value="UPF0051 PROTEIN ABCI8, CHLOROPLASTIC-RELATED"/>
    <property type="match status" value="1"/>
</dbReference>
<reference evidence="4 5" key="1">
    <citation type="journal article" date="2015" name="Int. J. Syst. Evol. Microbiol.">
        <title>Roseomonas oryzae sp. nov., isolated from paddy rhizosphere soil.</title>
        <authorList>
            <person name="Ramaprasad E.V."/>
            <person name="Sasikala Ch."/>
            <person name="Ramana Ch.V."/>
        </authorList>
    </citation>
    <scope>NUCLEOTIDE SEQUENCE [LARGE SCALE GENOMIC DNA]</scope>
    <source>
        <strain evidence="4 5">KCTC 42542</strain>
    </source>
</reference>
<dbReference type="InterPro" id="IPR055346">
    <property type="entry name" value="Fe-S_cluster_assembly_SufBD"/>
</dbReference>
<dbReference type="Pfam" id="PF01458">
    <property type="entry name" value="SUFBD_core"/>
    <property type="match status" value="1"/>
</dbReference>
<dbReference type="OrthoDB" id="9803529at2"/>
<dbReference type="GO" id="GO:0016226">
    <property type="term" value="P:iron-sulfur cluster assembly"/>
    <property type="evidence" value="ECO:0007669"/>
    <property type="project" value="InterPro"/>
</dbReference>
<dbReference type="Pfam" id="PF19295">
    <property type="entry name" value="SufBD_N"/>
    <property type="match status" value="1"/>
</dbReference>
<evidence type="ECO:0000256" key="1">
    <source>
        <dbReference type="ARBA" id="ARBA00043967"/>
    </source>
</evidence>
<sequence>MPAITETIDTVAAVTSGTYKYGFETEIDMEFAPKGLNEDIVRFISAKKNEPEWLLAWRLKAFALWKTMEEPRWPAVQYPPIDYQDAYYYAAPVKKQGPKSLDEVDPELLRTYEKLGIPLKEQAILAGVEGAGDTPAEGGRMPIAVDAVFDSVSVATSYKERLAKEGIIFCAISEAVQEHPELVKRYLGTVVPQGDNFFAALNSAVFTDGSFVYIPKGVRCPMELSTYFRINAKSTGQFERTLIIAEEGASVSYLEGCTAPMRDENQLHAAVVELIALDDASIKYSTVQNWYPGDENGVGGIYNFVTKRGACRGKRSKISWTQVETGSSITWKYPSCILQGDDSVGEFYSVAITNNRQQADTGTKMIHIGRNTRSTIVSKGISAGKGQNTYRGLVKILPKASGARNFTQCDSLLIGDQCGAHTVPYIENRCISAKVEHEATTSRIAEDQLFYCRQRGLSEEDAVGLIVNGFCREVLKELPMEFAVEAQKLLQISLEGSVG</sequence>
<evidence type="ECO:0000313" key="5">
    <source>
        <dbReference type="Proteomes" id="UP000322110"/>
    </source>
</evidence>
<dbReference type="InterPro" id="IPR045595">
    <property type="entry name" value="SufBD_N"/>
</dbReference>
<dbReference type="InterPro" id="IPR010231">
    <property type="entry name" value="SUF_FeS_clus_asmbl_SufB"/>
</dbReference>
<feature type="domain" description="SUF system FeS cluster assembly SufBD N-terminal" evidence="3">
    <location>
        <begin position="157"/>
        <end position="220"/>
    </location>
</feature>
<evidence type="ECO:0000259" key="3">
    <source>
        <dbReference type="Pfam" id="PF19295"/>
    </source>
</evidence>
<dbReference type="RefSeq" id="WP_149810373.1">
    <property type="nucleotide sequence ID" value="NZ_VUKA01000001.1"/>
</dbReference>
<comment type="caution">
    <text evidence="4">The sequence shown here is derived from an EMBL/GenBank/DDBJ whole genome shotgun (WGS) entry which is preliminary data.</text>
</comment>
<accession>A0A5B2TIX3</accession>
<dbReference type="AlphaFoldDB" id="A0A5B2TIX3"/>